<evidence type="ECO:0000313" key="2">
    <source>
        <dbReference type="Proteomes" id="UP000465712"/>
    </source>
</evidence>
<dbReference type="SUPFAM" id="SSF55073">
    <property type="entry name" value="Nucleotide cyclase"/>
    <property type="match status" value="1"/>
</dbReference>
<dbReference type="AlphaFoldDB" id="A0A7X5B056"/>
<dbReference type="NCBIfam" id="TIGR00254">
    <property type="entry name" value="GGDEF"/>
    <property type="match status" value="1"/>
</dbReference>
<name>A0A7X5B056_9GAMM</name>
<evidence type="ECO:0000313" key="1">
    <source>
        <dbReference type="EMBL" id="NAW64567.1"/>
    </source>
</evidence>
<dbReference type="InterPro" id="IPR029787">
    <property type="entry name" value="Nucleotide_cyclase"/>
</dbReference>
<sequence length="374" mass="42896">MKKLLFFAAPLLIVFTFVSVSSLESNAESVSKDQNLASWFMMQLSDEYSELIYQLQSYEAGRAETDDVLLQYEILLSRFNSIQVNSQVNRLHSTFGSLQSFNHHYQIVKGYESSLQRLTRQNVAELTLTVKDNYDQLMSYALKTFLFTNNVLRSKLDRFISLRWLIHASLFSTLLIGIMMIYLLMKESRTHHQLAMYDSLTGIHNRLWLNRKLKDLEKCGKDFAFFLIDLNGFKEVNDTLGHGAGDQLLKTIARRLDNLTHDGMYVARMGGDEFAVIQVFPQSVNQEYVSNFLMNTLDHVLKIPIQLLHRELSLSASIGLSVYTPGSKSLSELLQEADFAMYEMKQQFKAEHPHPITNLEHPASDAAPGFTKRQ</sequence>
<dbReference type="PROSITE" id="PS50887">
    <property type="entry name" value="GGDEF"/>
    <property type="match status" value="1"/>
</dbReference>
<dbReference type="CDD" id="cd01949">
    <property type="entry name" value="GGDEF"/>
    <property type="match status" value="1"/>
</dbReference>
<organism evidence="1 2">
    <name type="scientific">Photobacterium halotolerans</name>
    <dbReference type="NCBI Taxonomy" id="265726"/>
    <lineage>
        <taxon>Bacteria</taxon>
        <taxon>Pseudomonadati</taxon>
        <taxon>Pseudomonadota</taxon>
        <taxon>Gammaproteobacteria</taxon>
        <taxon>Vibrionales</taxon>
        <taxon>Vibrionaceae</taxon>
        <taxon>Photobacterium</taxon>
    </lineage>
</organism>
<dbReference type="PANTHER" id="PTHR46663:SF2">
    <property type="entry name" value="GGDEF DOMAIN-CONTAINING PROTEIN"/>
    <property type="match status" value="1"/>
</dbReference>
<comment type="caution">
    <text evidence="1">The sequence shown here is derived from an EMBL/GenBank/DDBJ whole genome shotgun (WGS) entry which is preliminary data.</text>
</comment>
<proteinExistence type="predicted"/>
<dbReference type="PANTHER" id="PTHR46663">
    <property type="entry name" value="DIGUANYLATE CYCLASE DGCT-RELATED"/>
    <property type="match status" value="1"/>
</dbReference>
<dbReference type="Proteomes" id="UP000465712">
    <property type="component" value="Unassembled WGS sequence"/>
</dbReference>
<dbReference type="InterPro" id="IPR052163">
    <property type="entry name" value="DGC-Regulatory_Protein"/>
</dbReference>
<protein>
    <submittedName>
        <fullName evidence="1">Diguanylate cyclase</fullName>
    </submittedName>
</protein>
<dbReference type="SMART" id="SM00267">
    <property type="entry name" value="GGDEF"/>
    <property type="match status" value="1"/>
</dbReference>
<dbReference type="EMBL" id="WXWW01000082">
    <property type="protein sequence ID" value="NAW64567.1"/>
    <property type="molecule type" value="Genomic_DNA"/>
</dbReference>
<dbReference type="Gene3D" id="3.30.70.270">
    <property type="match status" value="1"/>
</dbReference>
<dbReference type="InterPro" id="IPR043128">
    <property type="entry name" value="Rev_trsase/Diguanyl_cyclase"/>
</dbReference>
<dbReference type="OrthoDB" id="5623595at2"/>
<dbReference type="RefSeq" id="WP_161443337.1">
    <property type="nucleotide sequence ID" value="NZ_WXWU01000072.1"/>
</dbReference>
<dbReference type="InterPro" id="IPR000160">
    <property type="entry name" value="GGDEF_dom"/>
</dbReference>
<accession>A0A7X5B056</accession>
<reference evidence="1 2" key="1">
    <citation type="submission" date="2017-05" db="EMBL/GenBank/DDBJ databases">
        <title>High clonality and local adaptation shapes Vibrionaceae linages within an endangered oasis.</title>
        <authorList>
            <person name="Vazquez-Rosas-Landa M."/>
        </authorList>
    </citation>
    <scope>NUCLEOTIDE SEQUENCE [LARGE SCALE GENOMIC DNA]</scope>
    <source>
        <strain evidence="1 2">P46_P4S1P180</strain>
    </source>
</reference>
<gene>
    <name evidence="1" type="ORF">CAG72_04995</name>
</gene>
<dbReference type="Pfam" id="PF00990">
    <property type="entry name" value="GGDEF"/>
    <property type="match status" value="1"/>
</dbReference>